<keyword evidence="2" id="KW-0378">Hydrolase</keyword>
<sequence length="1946" mass="222238">MKNPIQVFDKIKDSFILYVKTAFSTRYPVFEQERETLLNQDKIFARSPWVEPLPIYKASDYKISEIGSIANLNDVELKVFKDIASKGLVGDFKIYQHQYEMLTKAMEGNHCVITSGTGSGKTESFLLPLFAYLSKELNKWRTNSNTVNNTKWWNERGWGPVRIVGNGNTTLSEETKQRPNPQRPAAIRAMLIYPMNALVEDQLSRLRKALDSDELRNLLISDYNDNRIYFGRYNSTSPVPGNAYKVDENGDIVPNKYKIQQLKKELNLIEGNINQLDDYIAQNPDNLSESEIIDLKANFQQLDGAEMRTRFDMQQSPPDIMISNFSMLSIMLMRECEESVFEKTKAWLECNTEFDIELTEEEKNREKKERIFHIIIDELHLYRGGSGSEIAYLVRLLLQRLGLTPDSNQLRILASSASLEGEEGKAFLKSFFGTEEKEIQIIQGVEENPGSLETIVPLEKYVSDFALVGKNAEILDEKLPNTIEDINEIDSEIKKLTSALEVELFRILVNQNRNGSYCNSEIKEALYSAFTINDRVRAVPAFKNGSEDDTHGAKFISEVLFGDKEKENKYAIKGFFFLLGLLDKYKINHEYPRLRFHLFYRNIAGMWGELISDNDSKIKGVPIGQMLTSPKISHNNHRTLELLYCENCGTLALGGSRVKYKDEEENSFTELLPVSPDIEGVPETSPATIVEKRKYNDFSVFIPGNYENIDPEHPIPNSGGLRYRWHPAWLNIFSGRILTSNPNNEDSYIKGKWLRVKDGDNDIADIESNISKTISSLPPVCPHCESDYSHPMKKKQSPLRGFRTGFGKVNQILSKELFESLPAGEATKKLVAFSDSREDAAKLAKSIQEEHYLSLLKEVVVFNLTNDLHYENSIIKALENDDKEQKSVLKSQNESRYLEIGQLWQKANGEFATSIDKNRYSAIKENIKSVTDFVSIVIENLLKFGINPAGSYKSVENFKSGNDYKPWQYFYNFNQFQLDETKDGFENAQRFTQEKIESNISSFIFGRLYFSFEASGLGFATVFNNEYLEQNANRIGLPIETLLELCNSFIRIWGDNYKHNRTDFQVNPYDSYSNLPQNRKERRYVRKVALQFNKDEETLGDIIFQILQHNGHRGIIEIQNLNIKVANDETAYYKCDNCGTVHLHKSAGYCVFCLSPLNTVVAGVAKELWSTNYLTANLNKTYSPFRLHTEELTGQTDDQLLRQRQFKNIFLNPEEKLTQQIDLLSVTTTLEVGVDIGALQAILLANMPPQRFNYQQRVGRTGRRGQLFSYSLTFARGRSHDEYYFENPISITGDKPPQPFLSLDQARIFKRMFAKAILRFCFKLLNRNDGSVHGEFGTVSSFNEQELRTIIENNSVSIQNIFNALNAGIYSNGILRKFQFDEFSTWINELPTEIASLIQSQRATNDADLSELLAEAGILPMAGMPTRIRNLIHGFKPIKGDNNSNEGYEALSVDRDLSMAIYEFAPGAQKTKDKGVVQAIGFTPNIKGIEKVQRRGQETTFRAQVMHDDAFSDRNWLIQDNLTKVIKSEAYNDSTKEADEERLIRENPDCSVYVGASPSAFRTDYKFPKDSNEEFEIVISKPLTFAETTNEPSIRVDGNLKICYAQQELTWKINNNGGNQFVGQYVNQTKHFTTFENQWITSNFINPQLGDIQRLGSEETLSLASCKVTEVFRIEPKQLHLSLDINPFETSDLFKASSSKGAFYSAAFLLQRTLADDLDIDPEEIEIAAIDSIDLPEVNGITGRKSASIVLVDELPNGSGFIEQLYSNFDKYAKKCINPDKLDNYNYSIITNQECMDSSYTDLKNYRNMNFHPLLDWRLGVGLIRVLCNENYQSGLTDDDYDFPELKNWLSFAKALGENMEKDFDNIEAKTFGKLHGFCISDIYNVIIVHPFWNYTTHQPNEESNVLTSAMEIAGLENLFFIDTFNLHRRPGWCYGELVKQIVSAQ</sequence>
<keyword evidence="1" id="KW-0547">Nucleotide-binding</keyword>
<evidence type="ECO:0000313" key="7">
    <source>
        <dbReference type="Proteomes" id="UP000708576"/>
    </source>
</evidence>
<dbReference type="SUPFAM" id="SSF52540">
    <property type="entry name" value="P-loop containing nucleoside triphosphate hydrolases"/>
    <property type="match status" value="2"/>
</dbReference>
<evidence type="ECO:0000256" key="1">
    <source>
        <dbReference type="ARBA" id="ARBA00022741"/>
    </source>
</evidence>
<dbReference type="InterPro" id="IPR011545">
    <property type="entry name" value="DEAD/DEAH_box_helicase_dom"/>
</dbReference>
<dbReference type="Gene3D" id="3.40.50.300">
    <property type="entry name" value="P-loop containing nucleotide triphosphate hydrolases"/>
    <property type="match status" value="2"/>
</dbReference>
<keyword evidence="3" id="KW-0067">ATP-binding</keyword>
<protein>
    <submittedName>
        <fullName evidence="6">DEAD/DEAH box helicase</fullName>
    </submittedName>
</protein>
<dbReference type="Pfam" id="PF00271">
    <property type="entry name" value="Helicase_C"/>
    <property type="match status" value="1"/>
</dbReference>
<evidence type="ECO:0000313" key="6">
    <source>
        <dbReference type="EMBL" id="MBS2100826.1"/>
    </source>
</evidence>
<keyword evidence="6" id="KW-0347">Helicase</keyword>
<dbReference type="EMBL" id="JAGUCO010000030">
    <property type="protein sequence ID" value="MBS2100826.1"/>
    <property type="molecule type" value="Genomic_DNA"/>
</dbReference>
<evidence type="ECO:0000259" key="5">
    <source>
        <dbReference type="PROSITE" id="PS51193"/>
    </source>
</evidence>
<organism evidence="6 7">
    <name type="scientific">Carboxylicivirga linearis</name>
    <dbReference type="NCBI Taxonomy" id="1628157"/>
    <lineage>
        <taxon>Bacteria</taxon>
        <taxon>Pseudomonadati</taxon>
        <taxon>Bacteroidota</taxon>
        <taxon>Bacteroidia</taxon>
        <taxon>Marinilabiliales</taxon>
        <taxon>Marinilabiliaceae</taxon>
        <taxon>Carboxylicivirga</taxon>
    </lineage>
</organism>
<dbReference type="PANTHER" id="PTHR47957:SF3">
    <property type="entry name" value="ATP-DEPENDENT HELICASE HRQ1"/>
    <property type="match status" value="1"/>
</dbReference>
<dbReference type="RefSeq" id="WP_212219437.1">
    <property type="nucleotide sequence ID" value="NZ_JAGUCO010000030.1"/>
</dbReference>
<dbReference type="InterPro" id="IPR014001">
    <property type="entry name" value="Helicase_ATP-bd"/>
</dbReference>
<dbReference type="SMART" id="SM00490">
    <property type="entry name" value="HELICc"/>
    <property type="match status" value="1"/>
</dbReference>
<proteinExistence type="predicted"/>
<dbReference type="GO" id="GO:0004386">
    <property type="term" value="F:helicase activity"/>
    <property type="evidence" value="ECO:0007669"/>
    <property type="project" value="UniProtKB-KW"/>
</dbReference>
<gene>
    <name evidence="6" type="ORF">KEM10_21245</name>
</gene>
<dbReference type="Pfam" id="PF00270">
    <property type="entry name" value="DEAD"/>
    <property type="match status" value="1"/>
</dbReference>
<evidence type="ECO:0000256" key="2">
    <source>
        <dbReference type="ARBA" id="ARBA00022801"/>
    </source>
</evidence>
<feature type="domain" description="Helicase ATP-binding" evidence="5">
    <location>
        <begin position="84"/>
        <end position="414"/>
    </location>
</feature>
<accession>A0ABS5K2W0</accession>
<keyword evidence="7" id="KW-1185">Reference proteome</keyword>
<dbReference type="PANTHER" id="PTHR47957">
    <property type="entry name" value="ATP-DEPENDENT HELICASE HRQ1"/>
    <property type="match status" value="1"/>
</dbReference>
<dbReference type="InterPro" id="IPR001650">
    <property type="entry name" value="Helicase_C-like"/>
</dbReference>
<dbReference type="PROSITE" id="PS51192">
    <property type="entry name" value="HELICASE_ATP_BIND_1"/>
    <property type="match status" value="1"/>
</dbReference>
<dbReference type="InterPro" id="IPR014013">
    <property type="entry name" value="Helic_SF1/SF2_ATP-bd_DinG/Rad3"/>
</dbReference>
<reference evidence="6 7" key="1">
    <citation type="journal article" date="2015" name="Int. J. Syst. Evol. Microbiol.">
        <title>Carboxylicivirga linearis sp. nov., isolated from a sea cucumber culture pond.</title>
        <authorList>
            <person name="Wang F.Q."/>
            <person name="Zhou Y.X."/>
            <person name="Lin X.Z."/>
            <person name="Chen G.J."/>
            <person name="Du Z.J."/>
        </authorList>
    </citation>
    <scope>NUCLEOTIDE SEQUENCE [LARGE SCALE GENOMIC DNA]</scope>
    <source>
        <strain evidence="6 7">FB218</strain>
    </source>
</reference>
<dbReference type="InterPro" id="IPR027417">
    <property type="entry name" value="P-loop_NTPase"/>
</dbReference>
<feature type="domain" description="Helicase ATP-binding" evidence="4">
    <location>
        <begin position="102"/>
        <end position="437"/>
    </location>
</feature>
<comment type="caution">
    <text evidence="6">The sequence shown here is derived from an EMBL/GenBank/DDBJ whole genome shotgun (WGS) entry which is preliminary data.</text>
</comment>
<evidence type="ECO:0000259" key="4">
    <source>
        <dbReference type="PROSITE" id="PS51192"/>
    </source>
</evidence>
<dbReference type="PROSITE" id="PS51193">
    <property type="entry name" value="HELICASE_ATP_BIND_2"/>
    <property type="match status" value="1"/>
</dbReference>
<dbReference type="SMART" id="SM00487">
    <property type="entry name" value="DEXDc"/>
    <property type="match status" value="1"/>
</dbReference>
<evidence type="ECO:0000256" key="3">
    <source>
        <dbReference type="ARBA" id="ARBA00022840"/>
    </source>
</evidence>
<dbReference type="Proteomes" id="UP000708576">
    <property type="component" value="Unassembled WGS sequence"/>
</dbReference>
<name>A0ABS5K2W0_9BACT</name>